<dbReference type="GO" id="GO:0016020">
    <property type="term" value="C:membrane"/>
    <property type="evidence" value="ECO:0007669"/>
    <property type="project" value="UniProtKB-SubCell"/>
</dbReference>
<evidence type="ECO:0000256" key="8">
    <source>
        <dbReference type="SAM" id="MobiDB-lite"/>
    </source>
</evidence>
<keyword evidence="7" id="KW-0924">Ammonia transport</keyword>
<dbReference type="PANTHER" id="PTHR43029:SF10">
    <property type="entry name" value="AMMONIUM TRANSPORTER MEP2"/>
    <property type="match status" value="1"/>
</dbReference>
<evidence type="ECO:0000256" key="5">
    <source>
        <dbReference type="ARBA" id="ARBA00022989"/>
    </source>
</evidence>
<dbReference type="GO" id="GO:0008519">
    <property type="term" value="F:ammonium channel activity"/>
    <property type="evidence" value="ECO:0007669"/>
    <property type="project" value="InterPro"/>
</dbReference>
<dbReference type="EMBL" id="KI631535">
    <property type="protein sequence ID" value="EYU26976.1"/>
    <property type="molecule type" value="Genomic_DNA"/>
</dbReference>
<dbReference type="InterPro" id="IPR029020">
    <property type="entry name" value="Ammonium/urea_transptr"/>
</dbReference>
<feature type="transmembrane region" description="Helical" evidence="9">
    <location>
        <begin position="89"/>
        <end position="111"/>
    </location>
</feature>
<feature type="compositionally biased region" description="Pro residues" evidence="8">
    <location>
        <begin position="140"/>
        <end position="151"/>
    </location>
</feature>
<reference evidence="11 12" key="1">
    <citation type="journal article" date="2013" name="Proc. Natl. Acad. Sci. U.S.A.">
        <title>Fine-scale variation in meiotic recombination in Mimulus inferred from population shotgun sequencing.</title>
        <authorList>
            <person name="Hellsten U."/>
            <person name="Wright K.M."/>
            <person name="Jenkins J."/>
            <person name="Shu S."/>
            <person name="Yuan Y."/>
            <person name="Wessler S.R."/>
            <person name="Schmutz J."/>
            <person name="Willis J.H."/>
            <person name="Rokhsar D.S."/>
        </authorList>
    </citation>
    <scope>NUCLEOTIDE SEQUENCE [LARGE SCALE GENOMIC DNA]</scope>
    <source>
        <strain evidence="12">cv. DUN x IM62</strain>
    </source>
</reference>
<keyword evidence="3" id="KW-0813">Transport</keyword>
<keyword evidence="12" id="KW-1185">Reference proteome</keyword>
<protein>
    <recommendedName>
        <fullName evidence="10">Ammonium transporter AmtB-like domain-containing protein</fullName>
    </recommendedName>
</protein>
<dbReference type="PANTHER" id="PTHR43029">
    <property type="entry name" value="AMMONIUM TRANSPORTER MEP2"/>
    <property type="match status" value="1"/>
</dbReference>
<feature type="region of interest" description="Disordered" evidence="8">
    <location>
        <begin position="129"/>
        <end position="151"/>
    </location>
</feature>
<evidence type="ECO:0000256" key="1">
    <source>
        <dbReference type="ARBA" id="ARBA00004141"/>
    </source>
</evidence>
<dbReference type="STRING" id="4155.A0A022QGC3"/>
<feature type="non-terminal residue" evidence="11">
    <location>
        <position position="1"/>
    </location>
</feature>
<comment type="subcellular location">
    <subcellularLocation>
        <location evidence="1">Membrane</location>
        <topology evidence="1">Multi-pass membrane protein</topology>
    </subcellularLocation>
</comment>
<proteinExistence type="inferred from homology"/>
<feature type="transmembrane region" description="Helical" evidence="9">
    <location>
        <begin position="45"/>
        <end position="69"/>
    </location>
</feature>
<sequence>ISYVYVQNLIGLVQGWAAIIISGSVPWFTMMVVHKKLWLLHTHAVAGYLGGILTGIFAEPVLCSIFLPITNSRSSVYGGVQVFKQIMGGGFIIGWNVVVTSVICVLISFVVQLRMPEKELLIGDDAKYDSTKHGGMSDDMPPPPPQHRAPP</sequence>
<evidence type="ECO:0000256" key="7">
    <source>
        <dbReference type="ARBA" id="ARBA00023177"/>
    </source>
</evidence>
<dbReference type="InterPro" id="IPR001905">
    <property type="entry name" value="Ammonium_transpt"/>
</dbReference>
<evidence type="ECO:0000256" key="9">
    <source>
        <dbReference type="SAM" id="Phobius"/>
    </source>
</evidence>
<dbReference type="InterPro" id="IPR024041">
    <property type="entry name" value="NH4_transpt_AmtB-like_dom"/>
</dbReference>
<evidence type="ECO:0000313" key="12">
    <source>
        <dbReference type="Proteomes" id="UP000030748"/>
    </source>
</evidence>
<keyword evidence="5 9" id="KW-1133">Transmembrane helix</keyword>
<dbReference type="Gene3D" id="1.10.3430.10">
    <property type="entry name" value="Ammonium transporter AmtB like domains"/>
    <property type="match status" value="1"/>
</dbReference>
<dbReference type="SUPFAM" id="SSF111352">
    <property type="entry name" value="Ammonium transporter"/>
    <property type="match status" value="1"/>
</dbReference>
<dbReference type="Proteomes" id="UP000030748">
    <property type="component" value="Unassembled WGS sequence"/>
</dbReference>
<evidence type="ECO:0000256" key="4">
    <source>
        <dbReference type="ARBA" id="ARBA00022692"/>
    </source>
</evidence>
<evidence type="ECO:0000313" key="11">
    <source>
        <dbReference type="EMBL" id="EYU26976.1"/>
    </source>
</evidence>
<name>A0A022QGC3_ERYGU</name>
<evidence type="ECO:0000256" key="3">
    <source>
        <dbReference type="ARBA" id="ARBA00022448"/>
    </source>
</evidence>
<evidence type="ECO:0000256" key="6">
    <source>
        <dbReference type="ARBA" id="ARBA00023136"/>
    </source>
</evidence>
<evidence type="ECO:0000259" key="10">
    <source>
        <dbReference type="Pfam" id="PF00909"/>
    </source>
</evidence>
<accession>A0A022QGC3</accession>
<feature type="transmembrane region" description="Helical" evidence="9">
    <location>
        <begin position="12"/>
        <end position="33"/>
    </location>
</feature>
<organism evidence="11 12">
    <name type="scientific">Erythranthe guttata</name>
    <name type="common">Yellow monkey flower</name>
    <name type="synonym">Mimulus guttatus</name>
    <dbReference type="NCBI Taxonomy" id="4155"/>
    <lineage>
        <taxon>Eukaryota</taxon>
        <taxon>Viridiplantae</taxon>
        <taxon>Streptophyta</taxon>
        <taxon>Embryophyta</taxon>
        <taxon>Tracheophyta</taxon>
        <taxon>Spermatophyta</taxon>
        <taxon>Magnoliopsida</taxon>
        <taxon>eudicotyledons</taxon>
        <taxon>Gunneridae</taxon>
        <taxon>Pentapetalae</taxon>
        <taxon>asterids</taxon>
        <taxon>lamiids</taxon>
        <taxon>Lamiales</taxon>
        <taxon>Phrymaceae</taxon>
        <taxon>Erythranthe</taxon>
    </lineage>
</organism>
<feature type="domain" description="Ammonium transporter AmtB-like" evidence="10">
    <location>
        <begin position="5"/>
        <end position="130"/>
    </location>
</feature>
<evidence type="ECO:0000256" key="2">
    <source>
        <dbReference type="ARBA" id="ARBA00005887"/>
    </source>
</evidence>
<keyword evidence="4 9" id="KW-0812">Transmembrane</keyword>
<comment type="similarity">
    <text evidence="2">Belongs to the ammonia transporter channel (TC 1.A.11.2) family.</text>
</comment>
<dbReference type="AlphaFoldDB" id="A0A022QGC3"/>
<dbReference type="Pfam" id="PF00909">
    <property type="entry name" value="Ammonium_transp"/>
    <property type="match status" value="1"/>
</dbReference>
<keyword evidence="6 9" id="KW-0472">Membrane</keyword>
<gene>
    <name evidence="11" type="ORF">MIMGU_mgv1a026713mg</name>
</gene>